<keyword evidence="1" id="KW-1133">Transmembrane helix</keyword>
<dbReference type="STRING" id="1618387.UW44_C0008G0033"/>
<evidence type="ECO:0000313" key="3">
    <source>
        <dbReference type="Proteomes" id="UP000034006"/>
    </source>
</evidence>
<sequence length="156" mass="16652">MKKTAKESGQGLVEYALILVLVAIVVIAVLMLVMSPRTRFVEAIDAGTVQISGTKITLGESGHPQPVDPGIRVANYFLGPLVTLESYPQEYQVTGCMNLYLSEDTEVFAATPVDKAVAILIDIQTPAQGGGYVQVCVPDGLSNVPVYLWSGTEVQP</sequence>
<evidence type="ECO:0000256" key="1">
    <source>
        <dbReference type="SAM" id="Phobius"/>
    </source>
</evidence>
<reference evidence="2 3" key="1">
    <citation type="journal article" date="2015" name="Nature">
        <title>rRNA introns, odd ribosomes, and small enigmatic genomes across a large radiation of phyla.</title>
        <authorList>
            <person name="Brown C.T."/>
            <person name="Hug L.A."/>
            <person name="Thomas B.C."/>
            <person name="Sharon I."/>
            <person name="Castelle C.J."/>
            <person name="Singh A."/>
            <person name="Wilkins M.J."/>
            <person name="Williams K.H."/>
            <person name="Banfield J.F."/>
        </authorList>
    </citation>
    <scope>NUCLEOTIDE SEQUENCE [LARGE SCALE GENOMIC DNA]</scope>
</reference>
<accession>A0A0G1HX73</accession>
<gene>
    <name evidence="2" type="ORF">UW44_C0008G0033</name>
</gene>
<protein>
    <recommendedName>
        <fullName evidence="4">Class III signal peptide-containing protein</fullName>
    </recommendedName>
</protein>
<comment type="caution">
    <text evidence="2">The sequence shown here is derived from an EMBL/GenBank/DDBJ whole genome shotgun (WGS) entry which is preliminary data.</text>
</comment>
<dbReference type="PATRIC" id="fig|1618387.3.peg.653"/>
<evidence type="ECO:0008006" key="4">
    <source>
        <dbReference type="Google" id="ProtNLM"/>
    </source>
</evidence>
<organism evidence="2 3">
    <name type="scientific">Candidatus Collierbacteria bacterium GW2011_GWB2_44_22</name>
    <dbReference type="NCBI Taxonomy" id="1618387"/>
    <lineage>
        <taxon>Bacteria</taxon>
        <taxon>Candidatus Collieribacteriota</taxon>
    </lineage>
</organism>
<proteinExistence type="predicted"/>
<keyword evidence="1" id="KW-0472">Membrane</keyword>
<name>A0A0G1HX73_9BACT</name>
<keyword evidence="1" id="KW-0812">Transmembrane</keyword>
<dbReference type="AlphaFoldDB" id="A0A0G1HX73"/>
<feature type="transmembrane region" description="Helical" evidence="1">
    <location>
        <begin position="12"/>
        <end position="34"/>
    </location>
</feature>
<dbReference type="Proteomes" id="UP000034006">
    <property type="component" value="Unassembled WGS sequence"/>
</dbReference>
<evidence type="ECO:0000313" key="2">
    <source>
        <dbReference type="EMBL" id="KKT51711.1"/>
    </source>
</evidence>
<dbReference type="EMBL" id="LCIH01000008">
    <property type="protein sequence ID" value="KKT51711.1"/>
    <property type="molecule type" value="Genomic_DNA"/>
</dbReference>